<evidence type="ECO:0000313" key="2">
    <source>
        <dbReference type="Proteomes" id="UP000215453"/>
    </source>
</evidence>
<dbReference type="Proteomes" id="UP000215453">
    <property type="component" value="Chromosome 11"/>
</dbReference>
<sequence length="261" mass="29042">MSFSSKTGNTSNVVTTITTIVPSSSPAAAQGNADEEAGGFMGLPPEIRNIIYRLVLCSQRRGTIHFKKGWYWAHVLSHPDRHCGLIIPSGLSPALLSTNSTIHREATPILYGENTFEINLADVGQVFDRIDHSLHLLRNASFFRAYPVLSTKMRDTSFLRLKQLGALRSLTLCQDPKRTSPMLAAKLLLPCIKAVQKRIDESAEKDEGQSAVEILHFGPHIVLRKKRPYDDPGSESNMALLEKYGEQVKAHLQKALDKERK</sequence>
<gene>
    <name evidence="1" type="ORF">ZT1A5_G10445</name>
</gene>
<dbReference type="EMBL" id="LT882686">
    <property type="protein sequence ID" value="SMY28999.1"/>
    <property type="molecule type" value="Genomic_DNA"/>
</dbReference>
<organism evidence="1 2">
    <name type="scientific">Zymoseptoria tritici ST99CH_1A5</name>
    <dbReference type="NCBI Taxonomy" id="1276529"/>
    <lineage>
        <taxon>Eukaryota</taxon>
        <taxon>Fungi</taxon>
        <taxon>Dikarya</taxon>
        <taxon>Ascomycota</taxon>
        <taxon>Pezizomycotina</taxon>
        <taxon>Dothideomycetes</taxon>
        <taxon>Dothideomycetidae</taxon>
        <taxon>Mycosphaerellales</taxon>
        <taxon>Mycosphaerellaceae</taxon>
        <taxon>Zymoseptoria</taxon>
    </lineage>
</organism>
<evidence type="ECO:0000313" key="1">
    <source>
        <dbReference type="EMBL" id="SMY28999.1"/>
    </source>
</evidence>
<protein>
    <submittedName>
        <fullName evidence="1">Uncharacterized protein</fullName>
    </submittedName>
</protein>
<reference evidence="1 2" key="1">
    <citation type="submission" date="2016-10" db="EMBL/GenBank/DDBJ databases">
        <authorList>
            <person name="Varghese N."/>
        </authorList>
    </citation>
    <scope>NUCLEOTIDE SEQUENCE [LARGE SCALE GENOMIC DNA]</scope>
</reference>
<proteinExistence type="predicted"/>
<name>A0A1Y6LZG4_ZYMTR</name>
<accession>A0A1Y6LZG4</accession>
<dbReference type="AlphaFoldDB" id="A0A1Y6LZG4"/>
<dbReference type="PANTHER" id="PTHR42085">
    <property type="entry name" value="F-BOX DOMAIN-CONTAINING PROTEIN"/>
    <property type="match status" value="1"/>
</dbReference>
<dbReference type="InterPro" id="IPR038883">
    <property type="entry name" value="AN11006-like"/>
</dbReference>
<dbReference type="PANTHER" id="PTHR42085:SF1">
    <property type="entry name" value="F-BOX DOMAIN-CONTAINING PROTEIN"/>
    <property type="match status" value="1"/>
</dbReference>